<dbReference type="OrthoDB" id="29587at2759"/>
<dbReference type="AlphaFoldDB" id="A0A0A1UE69"/>
<dbReference type="SMART" id="SM00325">
    <property type="entry name" value="RhoGEF"/>
    <property type="match status" value="1"/>
</dbReference>
<name>A0A0A1UE69_ENTIV</name>
<dbReference type="Pfam" id="PF00621">
    <property type="entry name" value="RhoGEF"/>
    <property type="match status" value="1"/>
</dbReference>
<sequence length="487" mass="55911">MSKRDKILEEIYTTEVSYLRSLQTCQAIYYDDMTSRIPPIVKQKDVEEMFLHLDDIISVSSNLVNLFESARKEGSYPHTIGNIFIQVQPYLKAYNMFVANSAYALNRATFLYTKPKYSDYLEQLRNSIEGPENGKLDLNSFLVMPVQRVPRYRMLLEDLLKHTEDSYQGKSSLKTALDDIKSLAMSINESIADEERRRALLSIKNKLPKDLRSEFVRPWRKFVMKLNVKLNWGGKNTTPTLFLLSDLILFGVESPKDIAVDHVLIISRILKTQYEETSIEMKTKDDKSITIHFNTQSDKQKIEESLKELFKTIKKLPKNINTIGECACCRKFLKRASCPDTVLCAMCNKEVCYTCATTKISLVSGGAPRKVCDACILDQYRKQQETLQAPRKKKAPLELNAKGKLLQQENERVTMTQSTLLFNTQSQSGYMPCCTQQSMMMSCFPCFNVQQQQTTVQHQNTQGFSQQKSQTALLKSLSVPQRRKPHN</sequence>
<dbReference type="Proteomes" id="UP000014680">
    <property type="component" value="Unassembled WGS sequence"/>
</dbReference>
<dbReference type="EMBL" id="KB206479">
    <property type="protein sequence ID" value="ELP91100.1"/>
    <property type="molecule type" value="Genomic_DNA"/>
</dbReference>
<dbReference type="SUPFAM" id="SSF48065">
    <property type="entry name" value="DBL homology domain (DH-domain)"/>
    <property type="match status" value="1"/>
</dbReference>
<dbReference type="PROSITE" id="PS50010">
    <property type="entry name" value="DH_2"/>
    <property type="match status" value="1"/>
</dbReference>
<evidence type="ECO:0000313" key="2">
    <source>
        <dbReference type="EMBL" id="ELP91100.1"/>
    </source>
</evidence>
<dbReference type="VEuPathDB" id="AmoebaDB:EIN_268560"/>
<dbReference type="CDD" id="cd00065">
    <property type="entry name" value="FYVE_like_SF"/>
    <property type="match status" value="1"/>
</dbReference>
<dbReference type="CDD" id="cd00160">
    <property type="entry name" value="RhoGEF"/>
    <property type="match status" value="1"/>
</dbReference>
<dbReference type="Gene3D" id="1.20.900.10">
    <property type="entry name" value="Dbl homology (DH) domain"/>
    <property type="match status" value="1"/>
</dbReference>
<gene>
    <name evidence="2" type="ORF">EIN_268560</name>
</gene>
<dbReference type="RefSeq" id="XP_004257871.1">
    <property type="nucleotide sequence ID" value="XM_004257823.1"/>
</dbReference>
<feature type="domain" description="DH" evidence="1">
    <location>
        <begin position="3"/>
        <end position="190"/>
    </location>
</feature>
<dbReference type="InterPro" id="IPR000219">
    <property type="entry name" value="DH_dom"/>
</dbReference>
<organism evidence="2 3">
    <name type="scientific">Entamoeba invadens IP1</name>
    <dbReference type="NCBI Taxonomy" id="370355"/>
    <lineage>
        <taxon>Eukaryota</taxon>
        <taxon>Amoebozoa</taxon>
        <taxon>Evosea</taxon>
        <taxon>Archamoebae</taxon>
        <taxon>Mastigamoebida</taxon>
        <taxon>Entamoebidae</taxon>
        <taxon>Entamoeba</taxon>
    </lineage>
</organism>
<dbReference type="KEGG" id="eiv:EIN_268560"/>
<reference evidence="2 3" key="1">
    <citation type="submission" date="2012-10" db="EMBL/GenBank/DDBJ databases">
        <authorList>
            <person name="Zafar N."/>
            <person name="Inman J."/>
            <person name="Hall N."/>
            <person name="Lorenzi H."/>
            <person name="Caler E."/>
        </authorList>
    </citation>
    <scope>NUCLEOTIDE SEQUENCE [LARGE SCALE GENOMIC DNA]</scope>
    <source>
        <strain evidence="2 3">IP1</strain>
    </source>
</reference>
<dbReference type="PANTHER" id="PTHR12673">
    <property type="entry name" value="FACIOGENITAL DYSPLASIA PROTEIN"/>
    <property type="match status" value="1"/>
</dbReference>
<dbReference type="GO" id="GO:0005737">
    <property type="term" value="C:cytoplasm"/>
    <property type="evidence" value="ECO:0007669"/>
    <property type="project" value="TreeGrafter"/>
</dbReference>
<dbReference type="GO" id="GO:0005085">
    <property type="term" value="F:guanyl-nucleotide exchange factor activity"/>
    <property type="evidence" value="ECO:0007669"/>
    <property type="project" value="InterPro"/>
</dbReference>
<protein>
    <submittedName>
        <fullName evidence="2">Rho/RAC guanine nucleotide exchange factor, putative</fullName>
    </submittedName>
</protein>
<evidence type="ECO:0000313" key="3">
    <source>
        <dbReference type="Proteomes" id="UP000014680"/>
    </source>
</evidence>
<dbReference type="InterPro" id="IPR035899">
    <property type="entry name" value="DBL_dom_sf"/>
</dbReference>
<dbReference type="InterPro" id="IPR051092">
    <property type="entry name" value="FYVE_RhoGEF_PH"/>
</dbReference>
<dbReference type="PANTHER" id="PTHR12673:SF263">
    <property type="entry name" value="PLECKSTRIN DOMAIN-CONTAINING PROTEIN"/>
    <property type="match status" value="1"/>
</dbReference>
<evidence type="ECO:0000259" key="1">
    <source>
        <dbReference type="PROSITE" id="PS50010"/>
    </source>
</evidence>
<proteinExistence type="predicted"/>
<dbReference type="GeneID" id="14890106"/>
<accession>A0A0A1UE69</accession>
<dbReference type="OMA" id="EDMVSHV"/>
<keyword evidence="3" id="KW-1185">Reference proteome</keyword>